<sequence length="511" mass="57946">MKLSTKFRTSLLLIVVLLLIGGQLSYAEEQQKIRTDVNFEYVVDRTSGDAVPTVTITTTDYADGYASHKDTYSFENLAIKKLSIGKLDFDSYQSSGNMYSLEGSSKVYWNDNYTIKSKTELYISRLYEFDRVTKKMKVIKELTGKSRYNGRIDIYPKFKAYAINPDSYNSDNKNNVEIYSLFSNKLLGKVGFVRMESQEVSLNDTANRFTRLLAPKTLLVGKYEKMIGDRGQAYVGYSLFEMSSSGSVTKLEDLPKNAKVMWEKKVGTITYANYYDTKSKHWFIGSKTSGKSSYTPLTRVGTDAVAYFSPNDKYLIITEYKLDAKTKKRTSYVTLVIDAKKGKLLYELPAFNIKSKYHDYRWAYGDDLVRVYCFGYARDGYLNLSTGIFTSSYNESRVDETTSYTGNYADLLSPEISPAFMLDNDTRITLPAQGAFFSDKGIWYVGLNDFAEAIGATVTNEDGKLTVSRNNKVMKINPVTIISFRNQAYVPMKDLRSGLGLKLQINAEENI</sequence>
<dbReference type="Proteomes" id="UP000289856">
    <property type="component" value="Chromosome"/>
</dbReference>
<protein>
    <submittedName>
        <fullName evidence="1">Uncharacterized protein</fullName>
    </submittedName>
</protein>
<name>A0A3T1CY93_9BACL</name>
<dbReference type="KEGG" id="cohn:KCTCHS21_02030"/>
<dbReference type="AlphaFoldDB" id="A0A3T1CY93"/>
<accession>A0A3T1CY93</accession>
<organism evidence="1 2">
    <name type="scientific">Cohnella abietis</name>
    <dbReference type="NCBI Taxonomy" id="2507935"/>
    <lineage>
        <taxon>Bacteria</taxon>
        <taxon>Bacillati</taxon>
        <taxon>Bacillota</taxon>
        <taxon>Bacilli</taxon>
        <taxon>Bacillales</taxon>
        <taxon>Paenibacillaceae</taxon>
        <taxon>Cohnella</taxon>
    </lineage>
</organism>
<dbReference type="RefSeq" id="WP_130604727.1">
    <property type="nucleotide sequence ID" value="NZ_AP019400.1"/>
</dbReference>
<keyword evidence="2" id="KW-1185">Reference proteome</keyword>
<dbReference type="OrthoDB" id="2677981at2"/>
<reference evidence="1 2" key="1">
    <citation type="submission" date="2019-01" db="EMBL/GenBank/DDBJ databases">
        <title>Complete genome sequence of Cohnella hallensis HS21 isolated from Korean fir (Abies koreana) rhizospheric soil.</title>
        <authorList>
            <person name="Jiang L."/>
            <person name="Kang S.W."/>
            <person name="Kim S."/>
            <person name="Jung J."/>
            <person name="Kim C.Y."/>
            <person name="Kim D.H."/>
            <person name="Kim S.W."/>
            <person name="Lee J."/>
        </authorList>
    </citation>
    <scope>NUCLEOTIDE SEQUENCE [LARGE SCALE GENOMIC DNA]</scope>
    <source>
        <strain evidence="1 2">HS21</strain>
    </source>
</reference>
<evidence type="ECO:0000313" key="2">
    <source>
        <dbReference type="Proteomes" id="UP000289856"/>
    </source>
</evidence>
<dbReference type="EMBL" id="AP019400">
    <property type="protein sequence ID" value="BBI30804.1"/>
    <property type="molecule type" value="Genomic_DNA"/>
</dbReference>
<evidence type="ECO:0000313" key="1">
    <source>
        <dbReference type="EMBL" id="BBI30804.1"/>
    </source>
</evidence>
<gene>
    <name evidence="1" type="ORF">KCTCHS21_02030</name>
</gene>
<proteinExistence type="predicted"/>